<organism evidence="1 2">
    <name type="scientific">Trypanosoma cruzi</name>
    <dbReference type="NCBI Taxonomy" id="5693"/>
    <lineage>
        <taxon>Eukaryota</taxon>
        <taxon>Discoba</taxon>
        <taxon>Euglenozoa</taxon>
        <taxon>Kinetoplastea</taxon>
        <taxon>Metakinetoplastina</taxon>
        <taxon>Trypanosomatida</taxon>
        <taxon>Trypanosomatidae</taxon>
        <taxon>Trypanosoma</taxon>
        <taxon>Schizotrypanum</taxon>
    </lineage>
</organism>
<name>A0A2V2XI69_TRYCR</name>
<dbReference type="VEuPathDB" id="TriTrypDB:TCDM_01235"/>
<comment type="caution">
    <text evidence="1">The sequence shown here is derived from an EMBL/GenBank/DDBJ whole genome shotgun (WGS) entry which is preliminary data.</text>
</comment>
<dbReference type="EMBL" id="PRFC01000007">
    <property type="protein sequence ID" value="PWV20235.1"/>
    <property type="molecule type" value="Genomic_DNA"/>
</dbReference>
<protein>
    <submittedName>
        <fullName evidence="1">Uncharacterized protein</fullName>
    </submittedName>
</protein>
<evidence type="ECO:0000313" key="2">
    <source>
        <dbReference type="Proteomes" id="UP000246078"/>
    </source>
</evidence>
<dbReference type="VEuPathDB" id="TriTrypDB:TcCL_ESM02020"/>
<dbReference type="VEuPathDB" id="TriTrypDB:TcCLB.510963.20"/>
<dbReference type="AlphaFoldDB" id="A0A2V2XI69"/>
<dbReference type="VEuPathDB" id="TriTrypDB:TcCLB.508625.80"/>
<dbReference type="VEuPathDB" id="TriTrypDB:C3747_7g184"/>
<evidence type="ECO:0000313" key="1">
    <source>
        <dbReference type="EMBL" id="PWV20235.1"/>
    </source>
</evidence>
<reference evidence="1 2" key="1">
    <citation type="journal article" date="2018" name="Microb. Genom.">
        <title>Expanding an expanded genome: long-read sequencing of Trypanosoma cruzi.</title>
        <authorList>
            <person name="Berna L."/>
            <person name="Rodriguez M."/>
            <person name="Chiribao M.L."/>
            <person name="Parodi-Talice A."/>
            <person name="Pita S."/>
            <person name="Rijo G."/>
            <person name="Alvarez-Valin F."/>
            <person name="Robello C."/>
        </authorList>
    </citation>
    <scope>NUCLEOTIDE SEQUENCE [LARGE SCALE GENOMIC DNA]</scope>
    <source>
        <strain evidence="1 2">TCC</strain>
    </source>
</reference>
<dbReference type="VEuPathDB" id="TriTrypDB:TcBrA4_0003190"/>
<dbReference type="VEuPathDB" id="TriTrypDB:TcG_02403"/>
<dbReference type="VEuPathDB" id="TriTrypDB:Tc_MARK_8458"/>
<accession>A0A2V2XI69</accession>
<dbReference type="VEuPathDB" id="TriTrypDB:ECC02_003851"/>
<dbReference type="Proteomes" id="UP000246078">
    <property type="component" value="Unassembled WGS sequence"/>
</dbReference>
<dbReference type="VEuPathDB" id="TriTrypDB:TCSYLVIO_009930"/>
<dbReference type="VEuPathDB" id="TriTrypDB:TcYC6_0080740"/>
<proteinExistence type="predicted"/>
<sequence length="155" mass="18204">MHCHVAYCSEELRLSQCALRFMSSKELFQDREVALVRAVEPMSRREIINREISGRLLLLMDAQEQRGRIRIENAATDAYNGAQELFDRVLSRADDWRTRGVLREPVVLTGREALIDYFRRQEASVAVRLRANRRKRESYLEYFLLIFTGAVIPLW</sequence>
<gene>
    <name evidence="1" type="ORF">C3747_7g184</name>
</gene>
<dbReference type="VEuPathDB" id="TriTrypDB:C4B63_13g163"/>
<dbReference type="VEuPathDB" id="TriTrypDB:BCY84_16093"/>